<sequence>MTTVEQKHQRERQRGEFHQFVNWPIGSSASTGTVESTKPRMEFCQLGLTKSPKKKKPQSKVGRLVNVDLWEV</sequence>
<dbReference type="EMBL" id="JAQQAF010000007">
    <property type="protein sequence ID" value="KAJ8471463.1"/>
    <property type="molecule type" value="Genomic_DNA"/>
</dbReference>
<name>A0AAV8QDN4_ENSVE</name>
<dbReference type="Proteomes" id="UP001222027">
    <property type="component" value="Unassembled WGS sequence"/>
</dbReference>
<keyword evidence="3" id="KW-1185">Reference proteome</keyword>
<feature type="region of interest" description="Disordered" evidence="1">
    <location>
        <begin position="1"/>
        <end position="22"/>
    </location>
</feature>
<protein>
    <submittedName>
        <fullName evidence="2">Uncharacterized protein</fullName>
    </submittedName>
</protein>
<evidence type="ECO:0000313" key="2">
    <source>
        <dbReference type="EMBL" id="KAJ8471463.1"/>
    </source>
</evidence>
<dbReference type="AlphaFoldDB" id="A0AAV8QDN4"/>
<reference evidence="2 3" key="1">
    <citation type="submission" date="2022-12" db="EMBL/GenBank/DDBJ databases">
        <title>Chromosome-scale assembly of the Ensete ventricosum genome.</title>
        <authorList>
            <person name="Dussert Y."/>
            <person name="Stocks J."/>
            <person name="Wendawek A."/>
            <person name="Woldeyes F."/>
            <person name="Nichols R.A."/>
            <person name="Borrell J.S."/>
        </authorList>
    </citation>
    <scope>NUCLEOTIDE SEQUENCE [LARGE SCALE GENOMIC DNA]</scope>
    <source>
        <strain evidence="3">cv. Maze</strain>
        <tissue evidence="2">Seeds</tissue>
    </source>
</reference>
<evidence type="ECO:0000313" key="3">
    <source>
        <dbReference type="Proteomes" id="UP001222027"/>
    </source>
</evidence>
<organism evidence="2 3">
    <name type="scientific">Ensete ventricosum</name>
    <name type="common">Abyssinian banana</name>
    <name type="synonym">Musa ensete</name>
    <dbReference type="NCBI Taxonomy" id="4639"/>
    <lineage>
        <taxon>Eukaryota</taxon>
        <taxon>Viridiplantae</taxon>
        <taxon>Streptophyta</taxon>
        <taxon>Embryophyta</taxon>
        <taxon>Tracheophyta</taxon>
        <taxon>Spermatophyta</taxon>
        <taxon>Magnoliopsida</taxon>
        <taxon>Liliopsida</taxon>
        <taxon>Zingiberales</taxon>
        <taxon>Musaceae</taxon>
        <taxon>Ensete</taxon>
    </lineage>
</organism>
<evidence type="ECO:0000256" key="1">
    <source>
        <dbReference type="SAM" id="MobiDB-lite"/>
    </source>
</evidence>
<feature type="compositionally biased region" description="Basic and acidic residues" evidence="1">
    <location>
        <begin position="1"/>
        <end position="17"/>
    </location>
</feature>
<proteinExistence type="predicted"/>
<comment type="caution">
    <text evidence="2">The sequence shown here is derived from an EMBL/GenBank/DDBJ whole genome shotgun (WGS) entry which is preliminary data.</text>
</comment>
<gene>
    <name evidence="2" type="ORF">OPV22_025806</name>
</gene>
<accession>A0AAV8QDN4</accession>